<dbReference type="PANTHER" id="PTHR12049:SF7">
    <property type="entry name" value="PROTEIN ARGININE METHYLTRANSFERASE NDUFAF7, MITOCHONDRIAL"/>
    <property type="match status" value="1"/>
</dbReference>
<dbReference type="Gene3D" id="3.40.50.12710">
    <property type="match status" value="1"/>
</dbReference>
<protein>
    <submittedName>
        <fullName evidence="3">SAM-dependent methyltransferase, MidA</fullName>
    </submittedName>
</protein>
<dbReference type="GO" id="GO:0035243">
    <property type="term" value="F:protein-arginine omega-N symmetric methyltransferase activity"/>
    <property type="evidence" value="ECO:0007669"/>
    <property type="project" value="TreeGrafter"/>
</dbReference>
<evidence type="ECO:0000256" key="2">
    <source>
        <dbReference type="ARBA" id="ARBA00022679"/>
    </source>
</evidence>
<evidence type="ECO:0000256" key="1">
    <source>
        <dbReference type="ARBA" id="ARBA00022603"/>
    </source>
</evidence>
<dbReference type="PANTHER" id="PTHR12049">
    <property type="entry name" value="PROTEIN ARGININE METHYLTRANSFERASE NDUFAF7, MITOCHONDRIAL"/>
    <property type="match status" value="1"/>
</dbReference>
<accession>A0A6J4VAJ1</accession>
<sequence length="403" mass="45300">MAAQQLDTNNSNQILRHLIGQRITASPYQRISFAEYMDLVLYDPQQGYYATNVAKIGAAGDFFTSPHLGRDFAELLAEQFVEMWQVMERPSSFTLVEMGAGQGIIAADLLRYVQLQHPEFFEALEYIIVEKATALITEQQQRLQEFAKKWERLRWQSLEKIEPDSIVGCCFSNELVDAFPVHRVAIANGQLQEIYVTAPEKSPTPSSFQEVMAEPSTPRLGEYFDLVEVDLTSNTYPDGYRTEVNLVALDWMGAIATRLKRGYLLTIDYGYTTAQYYSPARRDGTLQCHYRHSINYDPYSHIGQQDLTAHVDFTALERQGTLCGMKTLGFTQQALFLMALGLGDRLAANNLGNSGLTLSDTMRRREALHLLINPMGLGGFGVLIQVKGLEKAYPLKGLSPGLR</sequence>
<organism evidence="3">
    <name type="scientific">uncultured Synechococcales cyanobacterium</name>
    <dbReference type="NCBI Taxonomy" id="1936017"/>
    <lineage>
        <taxon>Bacteria</taxon>
        <taxon>Bacillati</taxon>
        <taxon>Cyanobacteriota</taxon>
        <taxon>Cyanophyceae</taxon>
        <taxon>Synechococcales</taxon>
        <taxon>environmental samples</taxon>
    </lineage>
</organism>
<keyword evidence="1 3" id="KW-0489">Methyltransferase</keyword>
<dbReference type="InterPro" id="IPR029063">
    <property type="entry name" value="SAM-dependent_MTases_sf"/>
</dbReference>
<dbReference type="InterPro" id="IPR003788">
    <property type="entry name" value="NDUFAF7"/>
</dbReference>
<reference evidence="3" key="1">
    <citation type="submission" date="2020-02" db="EMBL/GenBank/DDBJ databases">
        <authorList>
            <person name="Meier V. D."/>
        </authorList>
    </citation>
    <scope>NUCLEOTIDE SEQUENCE</scope>
    <source>
        <strain evidence="3">AVDCRST_MAG81</strain>
    </source>
</reference>
<proteinExistence type="predicted"/>
<evidence type="ECO:0000313" key="3">
    <source>
        <dbReference type="EMBL" id="CAA9573073.1"/>
    </source>
</evidence>
<keyword evidence="2 3" id="KW-0808">Transferase</keyword>
<dbReference type="SUPFAM" id="SSF53335">
    <property type="entry name" value="S-adenosyl-L-methionine-dependent methyltransferases"/>
    <property type="match status" value="1"/>
</dbReference>
<dbReference type="Pfam" id="PF02636">
    <property type="entry name" value="Methyltransf_28"/>
    <property type="match status" value="1"/>
</dbReference>
<dbReference type="AlphaFoldDB" id="A0A6J4VAJ1"/>
<name>A0A6J4VAJ1_9CYAN</name>
<dbReference type="EMBL" id="CADCWO010000103">
    <property type="protein sequence ID" value="CAA9573073.1"/>
    <property type="molecule type" value="Genomic_DNA"/>
</dbReference>
<gene>
    <name evidence="3" type="ORF">AVDCRST_MAG81-3023</name>
</gene>
<dbReference type="InterPro" id="IPR038375">
    <property type="entry name" value="NDUFAF7_sf"/>
</dbReference>
<dbReference type="GO" id="GO:0032259">
    <property type="term" value="P:methylation"/>
    <property type="evidence" value="ECO:0007669"/>
    <property type="project" value="UniProtKB-KW"/>
</dbReference>